<dbReference type="SUPFAM" id="SSF54593">
    <property type="entry name" value="Glyoxalase/Bleomycin resistance protein/Dihydroxybiphenyl dioxygenase"/>
    <property type="match status" value="1"/>
</dbReference>
<name>A0A955LWE6_UNCKA</name>
<reference evidence="2" key="2">
    <citation type="journal article" date="2021" name="Microbiome">
        <title>Successional dynamics and alternative stable states in a saline activated sludge microbial community over 9 years.</title>
        <authorList>
            <person name="Wang Y."/>
            <person name="Ye J."/>
            <person name="Ju F."/>
            <person name="Liu L."/>
            <person name="Boyd J.A."/>
            <person name="Deng Y."/>
            <person name="Parks D.H."/>
            <person name="Jiang X."/>
            <person name="Yin X."/>
            <person name="Woodcroft B.J."/>
            <person name="Tyson G.W."/>
            <person name="Hugenholtz P."/>
            <person name="Polz M.F."/>
            <person name="Zhang T."/>
        </authorList>
    </citation>
    <scope>NUCLEOTIDE SEQUENCE</scope>
    <source>
        <strain evidence="2">HKST-UBA02</strain>
    </source>
</reference>
<dbReference type="Gene3D" id="3.10.180.10">
    <property type="entry name" value="2,3-Dihydroxybiphenyl 1,2-Dioxygenase, domain 1"/>
    <property type="match status" value="1"/>
</dbReference>
<dbReference type="InterPro" id="IPR029068">
    <property type="entry name" value="Glyas_Bleomycin-R_OHBP_Dase"/>
</dbReference>
<gene>
    <name evidence="2" type="ORF">KC573_04075</name>
</gene>
<dbReference type="Proteomes" id="UP000699691">
    <property type="component" value="Unassembled WGS sequence"/>
</dbReference>
<proteinExistence type="predicted"/>
<dbReference type="PANTHER" id="PTHR33990">
    <property type="entry name" value="PROTEIN YJDN-RELATED"/>
    <property type="match status" value="1"/>
</dbReference>
<comment type="caution">
    <text evidence="2">The sequence shown here is derived from an EMBL/GenBank/DDBJ whole genome shotgun (WGS) entry which is preliminary data.</text>
</comment>
<dbReference type="Pfam" id="PF06983">
    <property type="entry name" value="3-dmu-9_3-mt"/>
    <property type="match status" value="1"/>
</dbReference>
<evidence type="ECO:0000313" key="2">
    <source>
        <dbReference type="EMBL" id="MCA9397984.1"/>
    </source>
</evidence>
<sequence length="166" mass="18540">MSKLITCIWFINNDGEEAVNYYIDTFNSAPGDHEAKLGDITKSPKEAEEVSGRPEGSVMTAECEIDGTSFMALNGGPVEQFKLNGSVSFIVECETQEEIDYFWERLSAVPEAEQCGWCTDKFGVTWQIVPRILDELMRDPQKANAVTAAFMPMKKLDLETIRKAGE</sequence>
<reference evidence="2" key="1">
    <citation type="submission" date="2020-04" db="EMBL/GenBank/DDBJ databases">
        <authorList>
            <person name="Zhang T."/>
        </authorList>
    </citation>
    <scope>NUCLEOTIDE SEQUENCE</scope>
    <source>
        <strain evidence="2">HKST-UBA02</strain>
    </source>
</reference>
<dbReference type="AlphaFoldDB" id="A0A955LWE6"/>
<evidence type="ECO:0000313" key="3">
    <source>
        <dbReference type="Proteomes" id="UP000699691"/>
    </source>
</evidence>
<accession>A0A955LWE6</accession>
<feature type="domain" description="PhnB-like" evidence="1">
    <location>
        <begin position="3"/>
        <end position="129"/>
    </location>
</feature>
<protein>
    <submittedName>
        <fullName evidence="2">VOC family protein</fullName>
    </submittedName>
</protein>
<dbReference type="InterPro" id="IPR009725">
    <property type="entry name" value="3_dmu_93_MTrfase"/>
</dbReference>
<dbReference type="EMBL" id="JAGQKY010000224">
    <property type="protein sequence ID" value="MCA9397984.1"/>
    <property type="molecule type" value="Genomic_DNA"/>
</dbReference>
<organism evidence="2 3">
    <name type="scientific">candidate division WWE3 bacterium</name>
    <dbReference type="NCBI Taxonomy" id="2053526"/>
    <lineage>
        <taxon>Bacteria</taxon>
        <taxon>Katanobacteria</taxon>
    </lineage>
</organism>
<evidence type="ECO:0000259" key="1">
    <source>
        <dbReference type="Pfam" id="PF06983"/>
    </source>
</evidence>
<dbReference type="InterPro" id="IPR028973">
    <property type="entry name" value="PhnB-like"/>
</dbReference>
<dbReference type="CDD" id="cd06588">
    <property type="entry name" value="PhnB_like"/>
    <property type="match status" value="1"/>
</dbReference>
<dbReference type="PIRSF" id="PIRSF021700">
    <property type="entry name" value="3_dmu_93_MTrfase"/>
    <property type="match status" value="1"/>
</dbReference>